<gene>
    <name evidence="3" type="ORF">EDI_081110</name>
</gene>
<dbReference type="Proteomes" id="UP000008076">
    <property type="component" value="Unassembled WGS sequence"/>
</dbReference>
<feature type="coiled-coil region" evidence="1">
    <location>
        <begin position="68"/>
        <end position="95"/>
    </location>
</feature>
<feature type="region of interest" description="Disordered" evidence="2">
    <location>
        <begin position="103"/>
        <end position="124"/>
    </location>
</feature>
<keyword evidence="4" id="KW-1185">Reference proteome</keyword>
<evidence type="ECO:0000313" key="4">
    <source>
        <dbReference type="Proteomes" id="UP000008076"/>
    </source>
</evidence>
<accession>B0EGV0</accession>
<name>B0EGV0_ENTDS</name>
<evidence type="ECO:0000313" key="3">
    <source>
        <dbReference type="EMBL" id="EDR26254.1"/>
    </source>
</evidence>
<sequence>MYGIKTDNRPDIFESSEETEIDENNATLKDLNMLFSDIIELSNKADILSHGVSMSFGEKPLYTLNKTIITHLDIINELKNDIKKMEKKNRLIISKLRSEESKEKELEKRVKEETKPKRRKTELL</sequence>
<evidence type="ECO:0000256" key="1">
    <source>
        <dbReference type="SAM" id="Coils"/>
    </source>
</evidence>
<evidence type="ECO:0000256" key="2">
    <source>
        <dbReference type="SAM" id="MobiDB-lite"/>
    </source>
</evidence>
<dbReference type="GeneID" id="5882505"/>
<proteinExistence type="predicted"/>
<organism evidence="4">
    <name type="scientific">Entamoeba dispar (strain ATCC PRA-260 / SAW760)</name>
    <dbReference type="NCBI Taxonomy" id="370354"/>
    <lineage>
        <taxon>Eukaryota</taxon>
        <taxon>Amoebozoa</taxon>
        <taxon>Evosea</taxon>
        <taxon>Archamoebae</taxon>
        <taxon>Mastigamoebida</taxon>
        <taxon>Entamoebidae</taxon>
        <taxon>Entamoeba</taxon>
    </lineage>
</organism>
<keyword evidence="1" id="KW-0175">Coiled coil</keyword>
<dbReference type="RefSeq" id="XP_001737467.1">
    <property type="nucleotide sequence ID" value="XM_001737415.1"/>
</dbReference>
<protein>
    <submittedName>
        <fullName evidence="3">Uncharacterized protein</fullName>
    </submittedName>
</protein>
<dbReference type="EMBL" id="DS549258">
    <property type="protein sequence ID" value="EDR26254.1"/>
    <property type="molecule type" value="Genomic_DNA"/>
</dbReference>
<dbReference type="VEuPathDB" id="AmoebaDB:EDI_081110"/>
<dbReference type="AlphaFoldDB" id="B0EGV0"/>
<dbReference type="KEGG" id="edi:EDI_081110"/>
<reference evidence="4" key="1">
    <citation type="submission" date="2007-12" db="EMBL/GenBank/DDBJ databases">
        <title>Annotation of Entamoeba dispar SAW760.</title>
        <authorList>
            <person name="Lorenzi H."/>
            <person name="Inman J."/>
            <person name="Schobel S."/>
            <person name="Amedeo P."/>
            <person name="Caler E."/>
        </authorList>
    </citation>
    <scope>NUCLEOTIDE SEQUENCE [LARGE SCALE GENOMIC DNA]</scope>
    <source>
        <strain evidence="4">ATCC PRA-260 / SAW760</strain>
    </source>
</reference>